<evidence type="ECO:0000259" key="2">
    <source>
        <dbReference type="Pfam" id="PF03432"/>
    </source>
</evidence>
<feature type="compositionally biased region" description="Basic and acidic residues" evidence="1">
    <location>
        <begin position="272"/>
        <end position="303"/>
    </location>
</feature>
<dbReference type="EMBL" id="CP012023">
    <property type="protein sequence ID" value="ALI54381.1"/>
    <property type="molecule type" value="Genomic_DNA"/>
</dbReference>
<dbReference type="PATRIC" id="fig|1397108.4.peg.446"/>
<evidence type="ECO:0000313" key="4">
    <source>
        <dbReference type="Proteomes" id="UP000064920"/>
    </source>
</evidence>
<reference evidence="3 4" key="1">
    <citation type="submission" date="2015-05" db="EMBL/GenBank/DDBJ databases">
        <authorList>
            <person name="Wang D.B."/>
            <person name="Wang M."/>
        </authorList>
    </citation>
    <scope>NUCLEOTIDE SEQUENCE [LARGE SCALE GENOMIC DNA]</scope>
    <source>
        <strain evidence="3 4">IMCC 12053</strain>
    </source>
</reference>
<dbReference type="Pfam" id="PF03432">
    <property type="entry name" value="Relaxase"/>
    <property type="match status" value="1"/>
</dbReference>
<name>A0A0N7HI68_9RHOB</name>
<accession>A0A0N7HI68</accession>
<organism evidence="3 4">
    <name type="scientific">Celeribacter marinus</name>
    <dbReference type="NCBI Taxonomy" id="1397108"/>
    <lineage>
        <taxon>Bacteria</taxon>
        <taxon>Pseudomonadati</taxon>
        <taxon>Pseudomonadota</taxon>
        <taxon>Alphaproteobacteria</taxon>
        <taxon>Rhodobacterales</taxon>
        <taxon>Roseobacteraceae</taxon>
        <taxon>Celeribacter</taxon>
    </lineage>
</organism>
<feature type="domain" description="MobA/VirD2-like nuclease" evidence="2">
    <location>
        <begin position="48"/>
        <end position="139"/>
    </location>
</feature>
<dbReference type="InterPro" id="IPR005094">
    <property type="entry name" value="Endonuclease_MobA/VirD2"/>
</dbReference>
<dbReference type="Proteomes" id="UP000064920">
    <property type="component" value="Chromosome"/>
</dbReference>
<protein>
    <recommendedName>
        <fullName evidence="2">MobA/VirD2-like nuclease domain-containing protein</fullName>
    </recommendedName>
</protein>
<dbReference type="KEGG" id="cmar:IMCC12053_432"/>
<evidence type="ECO:0000313" key="3">
    <source>
        <dbReference type="EMBL" id="ALI54381.1"/>
    </source>
</evidence>
<keyword evidence="4" id="KW-1185">Reference proteome</keyword>
<feature type="region of interest" description="Disordered" evidence="1">
    <location>
        <begin position="272"/>
        <end position="361"/>
    </location>
</feature>
<dbReference type="AlphaFoldDB" id="A0A0N7HI68"/>
<evidence type="ECO:0000256" key="1">
    <source>
        <dbReference type="SAM" id="MobiDB-lite"/>
    </source>
</evidence>
<sequence>MWRYTTFPDKASSVMHYPSKDGHVLSGSVPETNTKGLIKFFARFETPRGDGLVHFTLSLPVGRQLSAEQWHEVTRHVLRESGLPPDTVPWVVWGGERTNCDHVHIISARQTFTGRSLKVATSVALTQKLARDLCHRLGLPEPDWMPDPSMCLVMPIAKRRQRKNTAAFQFATDLNAVMGRFRPETLHMLNWGLREIKSAWQIEVSAQNAGHLIPGNAETGRRINPRDAGPAFSSKNILRRLAIATRLRLARTALFLRHVRLHIGEKAFPDLSSNKREKHDRTEFEPQNHPRKTGFDTGRHPEIDADPGAPQRRRAGEGSRFRRPPVQSPPQPHRAGRPARTSAGTPQWAVDRDDDLPKNSYRGGDAGRGIWFFRLKRLAENAGLKTTQKFSPDYSSILLKDDRGRQGRFDIVQHIIVPAGQDWDECWYDLARSLQELFDWKAPSPDFSDDEITCDPF</sequence>
<proteinExistence type="predicted"/>
<dbReference type="STRING" id="1397108.IMCC12053_432"/>
<gene>
    <name evidence="3" type="ORF">IMCC12053_432</name>
</gene>